<dbReference type="RefSeq" id="WP_118176356.1">
    <property type="nucleotide sequence ID" value="NZ_JAQEAO010000012.1"/>
</dbReference>
<proteinExistence type="predicted"/>
<accession>A0A414NVU9</accession>
<reference evidence="2 3" key="1">
    <citation type="submission" date="2018-08" db="EMBL/GenBank/DDBJ databases">
        <title>A genome reference for cultivated species of the human gut microbiota.</title>
        <authorList>
            <person name="Zou Y."/>
            <person name="Xue W."/>
            <person name="Luo G."/>
        </authorList>
    </citation>
    <scope>NUCLEOTIDE SEQUENCE [LARGE SCALE GENOMIC DNA]</scope>
    <source>
        <strain evidence="2 3">AM25-21AC</strain>
    </source>
</reference>
<dbReference type="OrthoDB" id="1669083at2"/>
<dbReference type="AlphaFoldDB" id="A0A414NVU9"/>
<protein>
    <submittedName>
        <fullName evidence="2">Uncharacterized protein</fullName>
    </submittedName>
</protein>
<sequence length="210" mass="23438">MNKIKNACLGLMAAAALFTAVPACEAASIEVPENIFQWVQSTARQNYYFNKEQMCYAVKPNGEIDLGTLIVPTLRTFDDVQKQDVVDKRRWNMQSVKGYDDLVGSAEYLAIDLRNRTVKVTQHDDLDSTWSTLGTYGEEPDFDLKKSSGKDVESKFYNAILQYAAKHQDELIARTKGKLSAADAKILKTKKDPLFQPVVTPYSASGNVAK</sequence>
<evidence type="ECO:0000313" key="3">
    <source>
        <dbReference type="Proteomes" id="UP000283442"/>
    </source>
</evidence>
<dbReference type="EMBL" id="QRHE01000008">
    <property type="protein sequence ID" value="RHF51117.1"/>
    <property type="molecule type" value="Genomic_DNA"/>
</dbReference>
<evidence type="ECO:0000313" key="2">
    <source>
        <dbReference type="EMBL" id="RHF51117.1"/>
    </source>
</evidence>
<name>A0A414NVU9_9FIRM</name>
<keyword evidence="1" id="KW-0732">Signal</keyword>
<feature type="signal peptide" evidence="1">
    <location>
        <begin position="1"/>
        <end position="26"/>
    </location>
</feature>
<organism evidence="2 3">
    <name type="scientific">Mitsuokella multacida</name>
    <dbReference type="NCBI Taxonomy" id="52226"/>
    <lineage>
        <taxon>Bacteria</taxon>
        <taxon>Bacillati</taxon>
        <taxon>Bacillota</taxon>
        <taxon>Negativicutes</taxon>
        <taxon>Selenomonadales</taxon>
        <taxon>Selenomonadaceae</taxon>
        <taxon>Mitsuokella</taxon>
    </lineage>
</organism>
<feature type="chain" id="PRO_5019033634" evidence="1">
    <location>
        <begin position="27"/>
        <end position="210"/>
    </location>
</feature>
<dbReference type="Proteomes" id="UP000283442">
    <property type="component" value="Unassembled WGS sequence"/>
</dbReference>
<comment type="caution">
    <text evidence="2">The sequence shown here is derived from an EMBL/GenBank/DDBJ whole genome shotgun (WGS) entry which is preliminary data.</text>
</comment>
<gene>
    <name evidence="2" type="ORF">DW674_08455</name>
</gene>
<evidence type="ECO:0000256" key="1">
    <source>
        <dbReference type="SAM" id="SignalP"/>
    </source>
</evidence>